<reference evidence="4" key="1">
    <citation type="submission" date="2014-03" db="EMBL/GenBank/DDBJ databases">
        <title>The Genome Sequence of Puccinia striiformis f. sp. tritici PST-78.</title>
        <authorList>
            <consortium name="The Broad Institute Genome Sequencing Platform"/>
            <person name="Cuomo C."/>
            <person name="Hulbert S."/>
            <person name="Chen X."/>
            <person name="Walker B."/>
            <person name="Young S.K."/>
            <person name="Zeng Q."/>
            <person name="Gargeya S."/>
            <person name="Fitzgerald M."/>
            <person name="Haas B."/>
            <person name="Abouelleil A."/>
            <person name="Alvarado L."/>
            <person name="Arachchi H.M."/>
            <person name="Berlin A.M."/>
            <person name="Chapman S.B."/>
            <person name="Goldberg J."/>
            <person name="Griggs A."/>
            <person name="Gujja S."/>
            <person name="Hansen M."/>
            <person name="Howarth C."/>
            <person name="Imamovic A."/>
            <person name="Larimer J."/>
            <person name="McCowan C."/>
            <person name="Montmayeur A."/>
            <person name="Murphy C."/>
            <person name="Neiman D."/>
            <person name="Pearson M."/>
            <person name="Priest M."/>
            <person name="Roberts A."/>
            <person name="Saif S."/>
            <person name="Shea T."/>
            <person name="Sisk P."/>
            <person name="Sykes S."/>
            <person name="Wortman J."/>
            <person name="Nusbaum C."/>
            <person name="Birren B."/>
        </authorList>
    </citation>
    <scope>NUCLEOTIDE SEQUENCE [LARGE SCALE GENOMIC DNA]</scope>
    <source>
        <strain evidence="4">race PST-78</strain>
    </source>
</reference>
<feature type="compositionally biased region" description="Basic and acidic residues" evidence="1">
    <location>
        <begin position="533"/>
        <end position="542"/>
    </location>
</feature>
<feature type="compositionally biased region" description="Basic and acidic residues" evidence="1">
    <location>
        <begin position="481"/>
        <end position="492"/>
    </location>
</feature>
<feature type="compositionally biased region" description="Polar residues" evidence="1">
    <location>
        <begin position="566"/>
        <end position="586"/>
    </location>
</feature>
<evidence type="ECO:0000313" key="3">
    <source>
        <dbReference type="EMBL" id="KNF05255.1"/>
    </source>
</evidence>
<accession>A0A0L0W1U6</accession>
<dbReference type="OrthoDB" id="2499131at2759"/>
<dbReference type="EMBL" id="AJIL01000008">
    <property type="protein sequence ID" value="KNF05255.1"/>
    <property type="molecule type" value="Genomic_DNA"/>
</dbReference>
<organism evidence="3 4">
    <name type="scientific">Puccinia striiformis f. sp. tritici PST-78</name>
    <dbReference type="NCBI Taxonomy" id="1165861"/>
    <lineage>
        <taxon>Eukaryota</taxon>
        <taxon>Fungi</taxon>
        <taxon>Dikarya</taxon>
        <taxon>Basidiomycota</taxon>
        <taxon>Pucciniomycotina</taxon>
        <taxon>Pucciniomycetes</taxon>
        <taxon>Pucciniales</taxon>
        <taxon>Pucciniaceae</taxon>
        <taxon>Puccinia</taxon>
    </lineage>
</organism>
<feature type="chain" id="PRO_5005550273" description="Secreted protein" evidence="2">
    <location>
        <begin position="27"/>
        <end position="1202"/>
    </location>
</feature>
<feature type="compositionally biased region" description="Low complexity" evidence="1">
    <location>
        <begin position="710"/>
        <end position="722"/>
    </location>
</feature>
<name>A0A0L0W1U6_9BASI</name>
<gene>
    <name evidence="3" type="ORF">PSTG_01469</name>
</gene>
<evidence type="ECO:0000313" key="4">
    <source>
        <dbReference type="Proteomes" id="UP000054564"/>
    </source>
</evidence>
<feature type="signal peptide" evidence="2">
    <location>
        <begin position="1"/>
        <end position="26"/>
    </location>
</feature>
<evidence type="ECO:0000256" key="1">
    <source>
        <dbReference type="SAM" id="MobiDB-lite"/>
    </source>
</evidence>
<feature type="compositionally biased region" description="Polar residues" evidence="1">
    <location>
        <begin position="437"/>
        <end position="457"/>
    </location>
</feature>
<feature type="compositionally biased region" description="Basic residues" evidence="1">
    <location>
        <begin position="313"/>
        <end position="326"/>
    </location>
</feature>
<evidence type="ECO:0000256" key="2">
    <source>
        <dbReference type="SAM" id="SignalP"/>
    </source>
</evidence>
<feature type="region of interest" description="Disordered" evidence="1">
    <location>
        <begin position="253"/>
        <end position="796"/>
    </location>
</feature>
<evidence type="ECO:0008006" key="5">
    <source>
        <dbReference type="Google" id="ProtNLM"/>
    </source>
</evidence>
<feature type="compositionally biased region" description="Basic and acidic residues" evidence="1">
    <location>
        <begin position="337"/>
        <end position="351"/>
    </location>
</feature>
<dbReference type="STRING" id="1165861.A0A0L0W1U6"/>
<protein>
    <recommendedName>
        <fullName evidence="5">Secreted protein</fullName>
    </recommendedName>
</protein>
<comment type="caution">
    <text evidence="3">The sequence shown here is derived from an EMBL/GenBank/DDBJ whole genome shotgun (WGS) entry which is preliminary data.</text>
</comment>
<feature type="region of interest" description="Disordered" evidence="1">
    <location>
        <begin position="70"/>
        <end position="98"/>
    </location>
</feature>
<feature type="compositionally biased region" description="Polar residues" evidence="1">
    <location>
        <begin position="287"/>
        <end position="312"/>
    </location>
</feature>
<proteinExistence type="predicted"/>
<keyword evidence="2" id="KW-0732">Signal</keyword>
<dbReference type="AlphaFoldDB" id="A0A0L0W1U6"/>
<feature type="region of interest" description="Disordered" evidence="1">
    <location>
        <begin position="151"/>
        <end position="175"/>
    </location>
</feature>
<dbReference type="Proteomes" id="UP000054564">
    <property type="component" value="Unassembled WGS sequence"/>
</dbReference>
<sequence length="1202" mass="133923">MIHLTELNYWSTILYILLTSFHYSDCLIRTSQQGIEADLPGEALNGISVTQTPRPFTPDVRDTGQAAYYGQSNGHPAYLPQHPSSDGHYGLEDPVDGFSPLPRIRTNRKLCDLGQPEAMLQGPRSSTRGSFDSALTQRMLDCKPFIPGFKRTGKDLDPVKPSSDQTNEAGQPVDRLEKLAKPSNMKVLNEVKPIMETEASTDFDYAIDPNHLRSIHDFLFKSMKIGPNSRVVDDKVAEPSGHPAGFLLELVTRSKQGSPDPRPKDPRVAAPENPELARDGTPAFSPPESSSKLDITSQQRPSALSQIENTKTWRPKARQKRIKKQQAKSESTGLNDTAEKVKPSDKRDKSPLHVYETEYPTLTSLSEGRSPDQLGKSSNGRIPDHKKYEENGSDQTVAPPENLHHASKGSGTPREPLPDLSNVSRRKVIQEKGTPNERLSQSPRQTKTRGSGPSRESLNILDQKDRSVTEKTLSLLGIEEPELRKPAAEKKTLPGTPRKGKKQNALAGLSQQAKKVDAQGAPGEQTGNQIKAAAKDGKDKLPKISAKTPLSADGEPIKNLQKTDHNSNTNSESAPSLLQPQGSLSMQLDKMEPGSSPPKANEVSPADTLVTSAAKTVPQRDQPQDPVKGAQATEILDTQGRETIKQRTPQSNLEKKKESLAVGEETVKSTQAKVPGIPQRLDQSKHSSPSKPDTLPAESAPPSTTGLNTSPPSKIDPSSSSESDLDRISDPSSVPQDSTALTQTNRQIQIPKDTSPLHTIPPKTEQPGTLKLRGSTSSRVRKGRNTVPPDLPPVKRNRKINHDAIIPLESAFGDLKDEEGEIENGKAVPPSSLKKKSRAGVNVNGISALEKRMRVTNSEAHFHLGFLDEDGYKTLLAFWERDKDGYKKAEIRIRDSIGTFEGTRRMITLRRQILKHTISRQWQKIRYRWFGERRMGATDARGFEIPYGISSEPAQVQDIPKSTALKLARREDWEDDSPIEMIWGAEETQRQVKMRLYLAQRTNPYFWWEDYSLDAHSKFFGLDVLTIIKVGDALQFGSQFLLPRGYGRMTIDSAYAQLLRVMTDTNRPLPWIESSERAWLQRFLGDLYTQRLQKLSKLISQSRVEMNPLSIDILAEKVDPNFVRGTHSQLGEELAWVDKGLPLNELINKIKARKSDLVHHNRFILPQSNYYYPINGWELKDLMVTNAQFFWHSLKKVAGNWM</sequence>
<keyword evidence="4" id="KW-1185">Reference proteome</keyword>
<feature type="compositionally biased region" description="Polar residues" evidence="1">
    <location>
        <begin position="731"/>
        <end position="748"/>
    </location>
</feature>